<reference evidence="1 2" key="1">
    <citation type="submission" date="2019-02" db="EMBL/GenBank/DDBJ databases">
        <title>Genome sequencing of the rare red list fungi Antrodiella citrinella (Flaviporus citrinellus).</title>
        <authorList>
            <person name="Buettner E."/>
            <person name="Kellner H."/>
        </authorList>
    </citation>
    <scope>NUCLEOTIDE SEQUENCE [LARGE SCALE GENOMIC DNA]</scope>
    <source>
        <strain evidence="1 2">DSM 108506</strain>
    </source>
</reference>
<comment type="caution">
    <text evidence="1">The sequence shown here is derived from an EMBL/GenBank/DDBJ whole genome shotgun (WGS) entry which is preliminary data.</text>
</comment>
<gene>
    <name evidence="1" type="ORF">EUX98_g1486</name>
</gene>
<keyword evidence="2" id="KW-1185">Reference proteome</keyword>
<organism evidence="1 2">
    <name type="scientific">Antrodiella citrinella</name>
    <dbReference type="NCBI Taxonomy" id="2447956"/>
    <lineage>
        <taxon>Eukaryota</taxon>
        <taxon>Fungi</taxon>
        <taxon>Dikarya</taxon>
        <taxon>Basidiomycota</taxon>
        <taxon>Agaricomycotina</taxon>
        <taxon>Agaricomycetes</taxon>
        <taxon>Polyporales</taxon>
        <taxon>Steccherinaceae</taxon>
        <taxon>Antrodiella</taxon>
    </lineage>
</organism>
<dbReference type="Proteomes" id="UP000308730">
    <property type="component" value="Unassembled WGS sequence"/>
</dbReference>
<protein>
    <submittedName>
        <fullName evidence="1">Uncharacterized protein</fullName>
    </submittedName>
</protein>
<sequence length="279" mass="30565">MASGSNDASDAMDVDASTFVQQPATLNANVFTSSAFTAASVTFQDHLFSGWKTAPTLAKLEKFNERVQEGSDHAEWKDEAWDAEALPQKQRTNFSFDDLAHLAKRSLVREGDLLAYKRTFSPPGITVEKDLLASRMTSGVACYALTRSSQVRSIDRKSHALDLLLQPGLTKSLPLDLMVIGAPDPTPPTLTMEGVLSSVDLEDGILEVVGQITKADIYTVVKSAAKDPEISASVYSTRSAKAVSVWRWPEEVTHDQAQQMIRPRGGRELLASVYFMRNT</sequence>
<dbReference type="AlphaFoldDB" id="A0A4S4N188"/>
<dbReference type="EMBL" id="SGPM01000017">
    <property type="protein sequence ID" value="THH32664.1"/>
    <property type="molecule type" value="Genomic_DNA"/>
</dbReference>
<evidence type="ECO:0000313" key="1">
    <source>
        <dbReference type="EMBL" id="THH32664.1"/>
    </source>
</evidence>
<accession>A0A4S4N188</accession>
<evidence type="ECO:0000313" key="2">
    <source>
        <dbReference type="Proteomes" id="UP000308730"/>
    </source>
</evidence>
<name>A0A4S4N188_9APHY</name>
<proteinExistence type="predicted"/>
<dbReference type="OrthoDB" id="2289918at2759"/>